<feature type="region of interest" description="Disordered" evidence="1">
    <location>
        <begin position="36"/>
        <end position="96"/>
    </location>
</feature>
<dbReference type="EMBL" id="KN837185">
    <property type="protein sequence ID" value="KIJ35764.1"/>
    <property type="molecule type" value="Genomic_DNA"/>
</dbReference>
<dbReference type="HOGENOM" id="CLU_763267_0_0_1"/>
<protein>
    <submittedName>
        <fullName evidence="2">Uncharacterized protein</fullName>
    </submittedName>
</protein>
<gene>
    <name evidence="2" type="ORF">M422DRAFT_261945</name>
</gene>
<reference evidence="2 3" key="1">
    <citation type="submission" date="2014-06" db="EMBL/GenBank/DDBJ databases">
        <title>Evolutionary Origins and Diversification of the Mycorrhizal Mutualists.</title>
        <authorList>
            <consortium name="DOE Joint Genome Institute"/>
            <consortium name="Mycorrhizal Genomics Consortium"/>
            <person name="Kohler A."/>
            <person name="Kuo A."/>
            <person name="Nagy L.G."/>
            <person name="Floudas D."/>
            <person name="Copeland A."/>
            <person name="Barry K.W."/>
            <person name="Cichocki N."/>
            <person name="Veneault-Fourrey C."/>
            <person name="LaButti K."/>
            <person name="Lindquist E.A."/>
            <person name="Lipzen A."/>
            <person name="Lundell T."/>
            <person name="Morin E."/>
            <person name="Murat C."/>
            <person name="Riley R."/>
            <person name="Ohm R."/>
            <person name="Sun H."/>
            <person name="Tunlid A."/>
            <person name="Henrissat B."/>
            <person name="Grigoriev I.V."/>
            <person name="Hibbett D.S."/>
            <person name="Martin F."/>
        </authorList>
    </citation>
    <scope>NUCLEOTIDE SEQUENCE [LARGE SCALE GENOMIC DNA]</scope>
    <source>
        <strain evidence="2 3">SS14</strain>
    </source>
</reference>
<accession>A0A0C9ULK3</accession>
<feature type="compositionally biased region" description="Low complexity" evidence="1">
    <location>
        <begin position="79"/>
        <end position="89"/>
    </location>
</feature>
<keyword evidence="3" id="KW-1185">Reference proteome</keyword>
<proteinExistence type="predicted"/>
<evidence type="ECO:0000256" key="1">
    <source>
        <dbReference type="SAM" id="MobiDB-lite"/>
    </source>
</evidence>
<name>A0A0C9ULK3_SPHS4</name>
<feature type="compositionally biased region" description="Basic residues" evidence="1">
    <location>
        <begin position="353"/>
        <end position="363"/>
    </location>
</feature>
<evidence type="ECO:0000313" key="2">
    <source>
        <dbReference type="EMBL" id="KIJ35764.1"/>
    </source>
</evidence>
<feature type="compositionally biased region" description="Polar residues" evidence="1">
    <location>
        <begin position="43"/>
        <end position="53"/>
    </location>
</feature>
<dbReference type="Proteomes" id="UP000054279">
    <property type="component" value="Unassembled WGS sequence"/>
</dbReference>
<organism evidence="2 3">
    <name type="scientific">Sphaerobolus stellatus (strain SS14)</name>
    <dbReference type="NCBI Taxonomy" id="990650"/>
    <lineage>
        <taxon>Eukaryota</taxon>
        <taxon>Fungi</taxon>
        <taxon>Dikarya</taxon>
        <taxon>Basidiomycota</taxon>
        <taxon>Agaricomycotina</taxon>
        <taxon>Agaricomycetes</taxon>
        <taxon>Phallomycetidae</taxon>
        <taxon>Geastrales</taxon>
        <taxon>Sphaerobolaceae</taxon>
        <taxon>Sphaerobolus</taxon>
    </lineage>
</organism>
<feature type="compositionally biased region" description="Basic and acidic residues" evidence="1">
    <location>
        <begin position="315"/>
        <end position="352"/>
    </location>
</feature>
<feature type="region of interest" description="Disordered" evidence="1">
    <location>
        <begin position="295"/>
        <end position="363"/>
    </location>
</feature>
<dbReference type="AlphaFoldDB" id="A0A0C9ULK3"/>
<dbReference type="OrthoDB" id="2984747at2759"/>
<sequence length="363" mass="40024">MFDDVCMACGKQLDDSSLYCNNICATADVASAYTNRNTEHRSPSPSQTSSVFNSPGLMPTSPNTPFEVPPLVLPKKRTSSSSASSAMTSEFEEDDHITSLPPLLEIKSEHVYRLPPLGNCYDAESTPITISAKMPPMAAAPRRTPISALPLNFARRPAPADIRSMIPPVHVRSETKMSNTKSASHLKHRHTRSHDLKILPLTPHLQAHSKRNRASLPAYFSRLSMGTHGSLSPPGISHVDVHMDTSVDVLATPKASSRHVNAPVKVSPSVPSPRKIGYPLPVVEERTTRREAWIGRDVSPQRSAVPMAIQGSSMSRERSRGRERGRDRGRIELERELEKQRGAGEMVEGERRGRSRITTRLRS</sequence>
<evidence type="ECO:0000313" key="3">
    <source>
        <dbReference type="Proteomes" id="UP000054279"/>
    </source>
</evidence>